<feature type="domain" description="Erythromycin biosynthesis protein CIII-like C-terminal" evidence="6">
    <location>
        <begin position="280"/>
        <end position="426"/>
    </location>
</feature>
<gene>
    <name evidence="8" type="ORF">HCN52_03610</name>
</gene>
<evidence type="ECO:0000256" key="1">
    <source>
        <dbReference type="ARBA" id="ARBA00006962"/>
    </source>
</evidence>
<evidence type="ECO:0000313" key="9">
    <source>
        <dbReference type="Proteomes" id="UP000727056"/>
    </source>
</evidence>
<dbReference type="InterPro" id="IPR050426">
    <property type="entry name" value="Glycosyltransferase_28"/>
</dbReference>
<dbReference type="CDD" id="cd03784">
    <property type="entry name" value="GT1_Gtf-like"/>
    <property type="match status" value="1"/>
</dbReference>
<dbReference type="InterPro" id="IPR010610">
    <property type="entry name" value="EryCIII-like_C"/>
</dbReference>
<comment type="caution">
    <text evidence="8">The sequence shown here is derived from an EMBL/GenBank/DDBJ whole genome shotgun (WGS) entry which is preliminary data.</text>
</comment>
<feature type="signal peptide" evidence="5">
    <location>
        <begin position="1"/>
        <end position="23"/>
    </location>
</feature>
<dbReference type="SUPFAM" id="SSF53756">
    <property type="entry name" value="UDP-Glycosyltransferase/glycogen phosphorylase"/>
    <property type="match status" value="1"/>
</dbReference>
<evidence type="ECO:0000259" key="7">
    <source>
        <dbReference type="Pfam" id="PF21036"/>
    </source>
</evidence>
<dbReference type="EMBL" id="JAAVJC010000014">
    <property type="protein sequence ID" value="NJQ14052.1"/>
    <property type="molecule type" value="Genomic_DNA"/>
</dbReference>
<evidence type="ECO:0000256" key="3">
    <source>
        <dbReference type="ARBA" id="ARBA00022679"/>
    </source>
</evidence>
<evidence type="ECO:0000256" key="5">
    <source>
        <dbReference type="SAM" id="SignalP"/>
    </source>
</evidence>
<dbReference type="PANTHER" id="PTHR48050:SF13">
    <property type="entry name" value="STEROL 3-BETA-GLUCOSYLTRANSFERASE UGT80A2"/>
    <property type="match status" value="1"/>
</dbReference>
<dbReference type="InterPro" id="IPR048284">
    <property type="entry name" value="EryCIII-like_N"/>
</dbReference>
<evidence type="ECO:0000256" key="4">
    <source>
        <dbReference type="SAM" id="MobiDB-lite"/>
    </source>
</evidence>
<dbReference type="Proteomes" id="UP000727056">
    <property type="component" value="Unassembled WGS sequence"/>
</dbReference>
<feature type="domain" description="Erythromycin biosynthesis protein CIII-like N-terminal" evidence="7">
    <location>
        <begin position="22"/>
        <end position="264"/>
    </location>
</feature>
<keyword evidence="5" id="KW-0732">Signal</keyword>
<evidence type="ECO:0000256" key="2">
    <source>
        <dbReference type="ARBA" id="ARBA00022676"/>
    </source>
</evidence>
<dbReference type="Pfam" id="PF21036">
    <property type="entry name" value="EryCIII-like_N"/>
    <property type="match status" value="1"/>
</dbReference>
<organism evidence="8 9">
    <name type="scientific">Streptomyces bohaiensis</name>
    <dbReference type="NCBI Taxonomy" id="1431344"/>
    <lineage>
        <taxon>Bacteria</taxon>
        <taxon>Bacillati</taxon>
        <taxon>Actinomycetota</taxon>
        <taxon>Actinomycetes</taxon>
        <taxon>Kitasatosporales</taxon>
        <taxon>Streptomycetaceae</taxon>
        <taxon>Streptomyces</taxon>
    </lineage>
</organism>
<accession>A0ABX1C9M3</accession>
<feature type="region of interest" description="Disordered" evidence="4">
    <location>
        <begin position="430"/>
        <end position="455"/>
    </location>
</feature>
<name>A0ABX1C9M3_9ACTN</name>
<keyword evidence="2" id="KW-0328">Glycosyltransferase</keyword>
<feature type="chain" id="PRO_5045617997" evidence="5">
    <location>
        <begin position="24"/>
        <end position="455"/>
    </location>
</feature>
<keyword evidence="3" id="KW-0808">Transferase</keyword>
<dbReference type="Pfam" id="PF06722">
    <property type="entry name" value="EryCIII-like_C"/>
    <property type="match status" value="1"/>
</dbReference>
<dbReference type="Gene3D" id="3.40.50.2000">
    <property type="entry name" value="Glycogen Phosphorylase B"/>
    <property type="match status" value="2"/>
</dbReference>
<proteinExistence type="inferred from homology"/>
<comment type="similarity">
    <text evidence="1">Belongs to the glycosyltransferase 28 family.</text>
</comment>
<dbReference type="PANTHER" id="PTHR48050">
    <property type="entry name" value="STEROL 3-BETA-GLUCOSYLTRANSFERASE"/>
    <property type="match status" value="1"/>
</dbReference>
<dbReference type="RefSeq" id="WP_168086882.1">
    <property type="nucleotide sequence ID" value="NZ_JAAVJC010000014.1"/>
</dbReference>
<keyword evidence="9" id="KW-1185">Reference proteome</keyword>
<protein>
    <submittedName>
        <fullName evidence="8">DUF1205 domain-containing protein</fullName>
    </submittedName>
</protein>
<sequence>MRVLFVTWPAAAHLFPAVPLAWALQAAGHQVRVVSHPALAHAVTSAGLTAVPLGDAATLPEPLGAGRPVPAETAERLARLTEALDLTGRDRQLWAYHRDFLLPAARDFQPESARPADPHPALDGLVGFCTAWQPDLVLWDPTMPAAAVAAEVVGAAHARFLWGPDFFGWAAERHAAAAERLGAAAVGEDPLTAMVRPMAERHGLPVTDALRYGRWSVDPLLDRLRLPTRQRTVRMRWVPYTGSGVLPDWLREPPARPRVAITLGASVRAWSTESALLTNRVLEMVDGLDVEVVATLDASQRAQAERIPDNVRTVDYVPLTELLPTCTAVIHHGGHGTLCAALAHRLPQLVVMDPRAPMEAPMTGRFLALSGAGTGVRADTRSGEVLREGLRRLITEPSFRSAADGLYQDLLAAPGPAETVPVLERLTRHGRRRNAAPPAPPAPAATSAARLGGTP</sequence>
<dbReference type="InterPro" id="IPR002213">
    <property type="entry name" value="UDP_glucos_trans"/>
</dbReference>
<evidence type="ECO:0000313" key="8">
    <source>
        <dbReference type="EMBL" id="NJQ14052.1"/>
    </source>
</evidence>
<reference evidence="8 9" key="1">
    <citation type="submission" date="2020-03" db="EMBL/GenBank/DDBJ databases">
        <title>Draft genome of Streptomyces sp. ventii, isolated from the Axial Seamount in the Pacific Ocean, and resequencing of the two type strains Streptomyces lonarensis strain NCL 716 and Streptomyces bohaiensis strain 11A07.</title>
        <authorList>
            <person name="Loughran R.M."/>
            <person name="Pfannmuller K.M."/>
            <person name="Wasson B.J."/>
            <person name="Deadmond M.C."/>
            <person name="Paddock B.E."/>
            <person name="Koyack M.J."/>
            <person name="Gallegos D.A."/>
            <person name="Mitchell E.A."/>
            <person name="Ushijima B."/>
            <person name="Saw J.H."/>
            <person name="Mcphail K.L."/>
            <person name="Videau P."/>
        </authorList>
    </citation>
    <scope>NUCLEOTIDE SEQUENCE [LARGE SCALE GENOMIC DNA]</scope>
    <source>
        <strain evidence="8 9">11A07</strain>
    </source>
</reference>
<evidence type="ECO:0000259" key="6">
    <source>
        <dbReference type="Pfam" id="PF06722"/>
    </source>
</evidence>